<proteinExistence type="predicted"/>
<dbReference type="KEGG" id="sbro:GQF42_02950"/>
<protein>
    <submittedName>
        <fullName evidence="2">Uncharacterized protein</fullName>
    </submittedName>
</protein>
<feature type="signal peptide" evidence="1">
    <location>
        <begin position="1"/>
        <end position="26"/>
    </location>
</feature>
<sequence length="202" mass="21509">MRIKTIAAVATAAAALTLGTAGTSNAAQAIHSQATPVATGHATPAGFHLTSIGNTAPKVAADCLLNIGSPGNYQTPDGYAGQVEQVYDSCNGDVYAHWQWSNDFMQRFPGRKLRVAVGSPTYEYDLPFWTDIVTPSQGKDAWFINEPGENYGLYHGWAGNDDWRAGAMLDESGCVAWGTLHNYNGYDEAGPYGGCNDENVPG</sequence>
<gene>
    <name evidence="2" type="ORF">GQF42_02950</name>
</gene>
<name>A0A6I6MPM7_9ACTN</name>
<dbReference type="RefSeq" id="WP_158917333.1">
    <property type="nucleotide sequence ID" value="NZ_CP047020.1"/>
</dbReference>
<accession>A0A6I6MPM7</accession>
<evidence type="ECO:0000313" key="3">
    <source>
        <dbReference type="Proteomes" id="UP000436138"/>
    </source>
</evidence>
<keyword evidence="1" id="KW-0732">Signal</keyword>
<evidence type="ECO:0000313" key="2">
    <source>
        <dbReference type="EMBL" id="QHA02388.1"/>
    </source>
</evidence>
<dbReference type="Proteomes" id="UP000436138">
    <property type="component" value="Chromosome"/>
</dbReference>
<feature type="chain" id="PRO_5026276082" evidence="1">
    <location>
        <begin position="27"/>
        <end position="202"/>
    </location>
</feature>
<evidence type="ECO:0000256" key="1">
    <source>
        <dbReference type="SAM" id="SignalP"/>
    </source>
</evidence>
<dbReference type="AlphaFoldDB" id="A0A6I6MPM7"/>
<dbReference type="EMBL" id="CP047020">
    <property type="protein sequence ID" value="QHA02388.1"/>
    <property type="molecule type" value="Genomic_DNA"/>
</dbReference>
<keyword evidence="3" id="KW-1185">Reference proteome</keyword>
<organism evidence="2 3">
    <name type="scientific">Streptomyces broussonetiae</name>
    <dbReference type="NCBI Taxonomy" id="2686304"/>
    <lineage>
        <taxon>Bacteria</taxon>
        <taxon>Bacillati</taxon>
        <taxon>Actinomycetota</taxon>
        <taxon>Actinomycetes</taxon>
        <taxon>Kitasatosporales</taxon>
        <taxon>Streptomycetaceae</taxon>
        <taxon>Streptomyces</taxon>
    </lineage>
</organism>
<reference evidence="2 3" key="1">
    <citation type="submission" date="2019-12" db="EMBL/GenBank/DDBJ databases">
        <title>Streptomyces sp. strain T44 isolated from rhizosphere soil of Broussonetia papyrifera.</title>
        <authorList>
            <person name="Mo P."/>
        </authorList>
    </citation>
    <scope>NUCLEOTIDE SEQUENCE [LARGE SCALE GENOMIC DNA]</scope>
    <source>
        <strain evidence="2 3">T44</strain>
    </source>
</reference>